<keyword evidence="4" id="KW-1185">Reference proteome</keyword>
<comment type="similarity">
    <text evidence="1">Belongs to the class IV-like SAM-binding methyltransferase superfamily.</text>
</comment>
<dbReference type="CDD" id="cd18086">
    <property type="entry name" value="HsC9orf114-like"/>
    <property type="match status" value="1"/>
</dbReference>
<organism evidence="3 4">
    <name type="scientific">Pomacea canaliculata</name>
    <name type="common">Golden apple snail</name>
    <dbReference type="NCBI Taxonomy" id="400727"/>
    <lineage>
        <taxon>Eukaryota</taxon>
        <taxon>Metazoa</taxon>
        <taxon>Spiralia</taxon>
        <taxon>Lophotrochozoa</taxon>
        <taxon>Mollusca</taxon>
        <taxon>Gastropoda</taxon>
        <taxon>Caenogastropoda</taxon>
        <taxon>Architaenioglossa</taxon>
        <taxon>Ampullarioidea</taxon>
        <taxon>Ampullariidae</taxon>
        <taxon>Pomacea</taxon>
    </lineage>
</organism>
<dbReference type="SUPFAM" id="SSF50249">
    <property type="entry name" value="Nucleic acid-binding proteins"/>
    <property type="match status" value="1"/>
</dbReference>
<dbReference type="PANTHER" id="PTHR12150:SF13">
    <property type="entry name" value="METHYLTRANSFERASE C9ORF114-RELATED"/>
    <property type="match status" value="1"/>
</dbReference>
<accession>A0A2T7P5V4</accession>
<dbReference type="STRING" id="400727.A0A2T7P5V4"/>
<evidence type="ECO:0000256" key="2">
    <source>
        <dbReference type="SAM" id="Coils"/>
    </source>
</evidence>
<keyword evidence="2" id="KW-0175">Coiled coil</keyword>
<dbReference type="OrthoDB" id="361029at2759"/>
<evidence type="ECO:0000256" key="1">
    <source>
        <dbReference type="ARBA" id="ARBA00009841"/>
    </source>
</evidence>
<evidence type="ECO:0000313" key="3">
    <source>
        <dbReference type="EMBL" id="PVD28812.1"/>
    </source>
</evidence>
<comment type="caution">
    <text evidence="3">The sequence shown here is derived from an EMBL/GenBank/DDBJ whole genome shotgun (WGS) entry which is preliminary data.</text>
</comment>
<dbReference type="PANTHER" id="PTHR12150">
    <property type="entry name" value="CLASS IV SAM-BINDING METHYLTRANSFERASE-RELATED"/>
    <property type="match status" value="1"/>
</dbReference>
<dbReference type="Pfam" id="PF02598">
    <property type="entry name" value="Methyltrn_RNA_3"/>
    <property type="match status" value="1"/>
</dbReference>
<proteinExistence type="inferred from homology"/>
<gene>
    <name evidence="3" type="ORF">C0Q70_11407</name>
</gene>
<dbReference type="InterPro" id="IPR029028">
    <property type="entry name" value="Alpha/beta_knot_MTases"/>
</dbReference>
<dbReference type="InterPro" id="IPR003750">
    <property type="entry name" value="Put_MeTrfase-C9orf114-like"/>
</dbReference>
<evidence type="ECO:0008006" key="5">
    <source>
        <dbReference type="Google" id="ProtNLM"/>
    </source>
</evidence>
<dbReference type="Gene3D" id="3.40.1280.10">
    <property type="match status" value="1"/>
</dbReference>
<name>A0A2T7P5V4_POMCA</name>
<reference evidence="3 4" key="1">
    <citation type="submission" date="2018-04" db="EMBL/GenBank/DDBJ databases">
        <title>The genome of golden apple snail Pomacea canaliculata provides insight into stress tolerance and invasive adaptation.</title>
        <authorList>
            <person name="Liu C."/>
            <person name="Liu B."/>
            <person name="Ren Y."/>
            <person name="Zhang Y."/>
            <person name="Wang H."/>
            <person name="Li S."/>
            <person name="Jiang F."/>
            <person name="Yin L."/>
            <person name="Zhang G."/>
            <person name="Qian W."/>
            <person name="Fan W."/>
        </authorList>
    </citation>
    <scope>NUCLEOTIDE SEQUENCE [LARGE SCALE GENOMIC DNA]</scope>
    <source>
        <strain evidence="3">SZHN2017</strain>
        <tissue evidence="3">Muscle</tissue>
    </source>
</reference>
<dbReference type="Proteomes" id="UP000245119">
    <property type="component" value="Linkage Group LG6"/>
</dbReference>
<dbReference type="InterPro" id="IPR012340">
    <property type="entry name" value="NA-bd_OB-fold"/>
</dbReference>
<dbReference type="AlphaFoldDB" id="A0A2T7P5V4"/>
<dbReference type="EMBL" id="PZQS01000006">
    <property type="protein sequence ID" value="PVD28812.1"/>
    <property type="molecule type" value="Genomic_DNA"/>
</dbReference>
<feature type="coiled-coil region" evidence="2">
    <location>
        <begin position="36"/>
        <end position="63"/>
    </location>
</feature>
<evidence type="ECO:0000313" key="4">
    <source>
        <dbReference type="Proteomes" id="UP000245119"/>
    </source>
</evidence>
<dbReference type="SUPFAM" id="SSF75217">
    <property type="entry name" value="alpha/beta knot"/>
    <property type="match status" value="1"/>
</dbReference>
<protein>
    <recommendedName>
        <fullName evidence="5">SPOUT domain containing methyltransferase 1</fullName>
    </recommendedName>
</protein>
<sequence>MESKAKKFKKGNEKDTLLSSKEWNVLRKDKQTEKRKKREEMHIKEYEELKKSKEEKILQGKEKQEQQNKQETLGRNFTLSVALPGSILDNAQSPELRTYLAGQIARAAVVFNIDEVIIFDETNTLNRRCGKNGCLQMARILQYLECPQYLRKIFFPQHRDLQYAGLLNPLDCPHHMRASEECKFREGAVLDKPVKEGKGSFANVGLQKKRLDRVIFGHIINVLCHFTGTKKRIGTVVHPETPRTEEGLYWGYQVRLAKSLGAVFVECPFTDGYDLSIGTSERGESVDALQLSHFKHGLVVFGGLQGLEASLEADESLEEDDPSLLFQHYINSCPTQGSRTIRTEPSVSKQSAQSGHHRSKYLFILQKTNKKGLRTCVTVLWVKGQEVSLGYAVKVSKGREGFRDCDVIANVAQNARQCARALAKAGQGRGRGEQQVGRIISPESHVRCGSGQEAPAFFR</sequence>
<dbReference type="Gene3D" id="2.40.50.140">
    <property type="entry name" value="Nucleic acid-binding proteins"/>
    <property type="match status" value="1"/>
</dbReference>
<dbReference type="InterPro" id="IPR029026">
    <property type="entry name" value="tRNA_m1G_MTases_N"/>
</dbReference>